<evidence type="ECO:0000259" key="9">
    <source>
        <dbReference type="Pfam" id="PF02687"/>
    </source>
</evidence>
<comment type="subcellular location">
    <subcellularLocation>
        <location evidence="1">Cell membrane</location>
        <topology evidence="1">Multi-pass membrane protein</topology>
    </subcellularLocation>
</comment>
<evidence type="ECO:0000256" key="5">
    <source>
        <dbReference type="ARBA" id="ARBA00022692"/>
    </source>
</evidence>
<keyword evidence="6 8" id="KW-1133">Transmembrane helix</keyword>
<protein>
    <submittedName>
        <fullName evidence="11">Lipoprotein releasing system transmembrane protein LolC</fullName>
    </submittedName>
</protein>
<sequence>MFKPLDLFIGLRYTRSKRENNSISFITLASLLGITLGVLVLITVLSVMNGFQKELRTRILGMVSHVTVTETNGSLTEWQPLRETLSARPDVEGAAPFTEKQVMMTSEFGTPQGVLLQGISPDHQDEVSTVNLPKHMLEGNFQALASRKYGIAIGIELANHLNVNLGDKITVISPKARVTPAGVIPRMKRFTVVAIYQMRLQEYDSSTAFIHHEDAGRLFSMKGQVSGVRLQLKDLFKADTMALELQQQLGDDFKVESWSEDNASLFHAFKMEKIMMYIVLGLIVLVALFNLVASLVMMVKNKQADIAILRTLGMSPRQVARVFMIQGSIVGILGTIIGVILGVLLALNVENVAPFIENLMGKKIFPPEVFYISEIPSDMQVKEVVVIALSALLASIIATIYPARRAANIQPAQSLRYE</sequence>
<comment type="similarity">
    <text evidence="2">Belongs to the ABC-4 integral membrane protein family. LolC/E subfamily.</text>
</comment>
<evidence type="ECO:0000256" key="4">
    <source>
        <dbReference type="ARBA" id="ARBA00022475"/>
    </source>
</evidence>
<feature type="transmembrane region" description="Helical" evidence="8">
    <location>
        <begin position="384"/>
        <end position="403"/>
    </location>
</feature>
<dbReference type="InterPro" id="IPR011925">
    <property type="entry name" value="LolCE_TM"/>
</dbReference>
<evidence type="ECO:0000313" key="11">
    <source>
        <dbReference type="EMBL" id="CAA6827710.1"/>
    </source>
</evidence>
<keyword evidence="4" id="KW-1003">Cell membrane</keyword>
<dbReference type="Pfam" id="PF12704">
    <property type="entry name" value="MacB_PCD"/>
    <property type="match status" value="1"/>
</dbReference>
<feature type="transmembrane region" description="Helical" evidence="8">
    <location>
        <begin position="320"/>
        <end position="347"/>
    </location>
</feature>
<evidence type="ECO:0000256" key="8">
    <source>
        <dbReference type="SAM" id="Phobius"/>
    </source>
</evidence>
<proteinExistence type="inferred from homology"/>
<dbReference type="NCBIfam" id="TIGR02212">
    <property type="entry name" value="lolCE"/>
    <property type="match status" value="1"/>
</dbReference>
<dbReference type="PANTHER" id="PTHR30489:SF0">
    <property type="entry name" value="LIPOPROTEIN-RELEASING SYSTEM TRANSMEMBRANE PROTEIN LOLE"/>
    <property type="match status" value="1"/>
</dbReference>
<keyword evidence="3" id="KW-0813">Transport</keyword>
<evidence type="ECO:0000256" key="3">
    <source>
        <dbReference type="ARBA" id="ARBA00022448"/>
    </source>
</evidence>
<organism evidence="11">
    <name type="scientific">uncultured Thiotrichaceae bacterium</name>
    <dbReference type="NCBI Taxonomy" id="298394"/>
    <lineage>
        <taxon>Bacteria</taxon>
        <taxon>Pseudomonadati</taxon>
        <taxon>Pseudomonadota</taxon>
        <taxon>Gammaproteobacteria</taxon>
        <taxon>Thiotrichales</taxon>
        <taxon>Thiotrichaceae</taxon>
        <taxon>environmental samples</taxon>
    </lineage>
</organism>
<accession>A0A6S6UHR8</accession>
<evidence type="ECO:0000256" key="2">
    <source>
        <dbReference type="ARBA" id="ARBA00005236"/>
    </source>
</evidence>
<feature type="domain" description="MacB-like periplasmic core" evidence="10">
    <location>
        <begin position="27"/>
        <end position="244"/>
    </location>
</feature>
<dbReference type="InterPro" id="IPR051447">
    <property type="entry name" value="Lipoprotein-release_system"/>
</dbReference>
<evidence type="ECO:0000256" key="7">
    <source>
        <dbReference type="ARBA" id="ARBA00023136"/>
    </source>
</evidence>
<keyword evidence="5 8" id="KW-0812">Transmembrane</keyword>
<reference evidence="11" key="1">
    <citation type="submission" date="2020-01" db="EMBL/GenBank/DDBJ databases">
        <authorList>
            <person name="Meier V. D."/>
            <person name="Meier V D."/>
        </authorList>
    </citation>
    <scope>NUCLEOTIDE SEQUENCE</scope>
    <source>
        <strain evidence="11">HLG_WM_MAG_07</strain>
    </source>
</reference>
<dbReference type="PANTHER" id="PTHR30489">
    <property type="entry name" value="LIPOPROTEIN-RELEASING SYSTEM TRANSMEMBRANE PROTEIN LOLE"/>
    <property type="match status" value="1"/>
</dbReference>
<dbReference type="GO" id="GO:0044874">
    <property type="term" value="P:lipoprotein localization to outer membrane"/>
    <property type="evidence" value="ECO:0007669"/>
    <property type="project" value="TreeGrafter"/>
</dbReference>
<dbReference type="GO" id="GO:0042953">
    <property type="term" value="P:lipoprotein transport"/>
    <property type="evidence" value="ECO:0007669"/>
    <property type="project" value="InterPro"/>
</dbReference>
<gene>
    <name evidence="11" type="ORF">HELGO_WM8474</name>
</gene>
<dbReference type="GO" id="GO:0098797">
    <property type="term" value="C:plasma membrane protein complex"/>
    <property type="evidence" value="ECO:0007669"/>
    <property type="project" value="TreeGrafter"/>
</dbReference>
<dbReference type="InterPro" id="IPR025857">
    <property type="entry name" value="MacB_PCD"/>
</dbReference>
<name>A0A6S6UHR8_9GAMM</name>
<evidence type="ECO:0000256" key="1">
    <source>
        <dbReference type="ARBA" id="ARBA00004651"/>
    </source>
</evidence>
<evidence type="ECO:0000256" key="6">
    <source>
        <dbReference type="ARBA" id="ARBA00022989"/>
    </source>
</evidence>
<keyword evidence="11" id="KW-0449">Lipoprotein</keyword>
<dbReference type="InterPro" id="IPR003838">
    <property type="entry name" value="ABC3_permease_C"/>
</dbReference>
<dbReference type="EMBL" id="CACVAY010000141">
    <property type="protein sequence ID" value="CAA6827710.1"/>
    <property type="molecule type" value="Genomic_DNA"/>
</dbReference>
<feature type="transmembrane region" description="Helical" evidence="8">
    <location>
        <begin position="21"/>
        <end position="48"/>
    </location>
</feature>
<dbReference type="Pfam" id="PF02687">
    <property type="entry name" value="FtsX"/>
    <property type="match status" value="1"/>
</dbReference>
<feature type="transmembrane region" description="Helical" evidence="8">
    <location>
        <begin position="274"/>
        <end position="299"/>
    </location>
</feature>
<evidence type="ECO:0000259" key="10">
    <source>
        <dbReference type="Pfam" id="PF12704"/>
    </source>
</evidence>
<keyword evidence="7 8" id="KW-0472">Membrane</keyword>
<feature type="domain" description="ABC3 transporter permease C-terminal" evidence="9">
    <location>
        <begin position="278"/>
        <end position="411"/>
    </location>
</feature>
<dbReference type="AlphaFoldDB" id="A0A6S6UHR8"/>